<comment type="caution">
    <text evidence="7">The sequence shown here is derived from an EMBL/GenBank/DDBJ whole genome shotgun (WGS) entry which is preliminary data.</text>
</comment>
<dbReference type="AlphaFoldDB" id="A0A7J7FUF1"/>
<reference evidence="7 8" key="2">
    <citation type="submission" date="2020-07" db="EMBL/GenBank/DDBJ databases">
        <title>Genome assembly of wild tea tree DASZ reveals pedigree and selection history of tea varieties.</title>
        <authorList>
            <person name="Zhang W."/>
        </authorList>
    </citation>
    <scope>NUCLEOTIDE SEQUENCE [LARGE SCALE GENOMIC DNA]</scope>
    <source>
        <strain evidence="8">cv. G240</strain>
        <tissue evidence="7">Leaf</tissue>
    </source>
</reference>
<evidence type="ECO:0000256" key="1">
    <source>
        <dbReference type="ARBA" id="ARBA00004123"/>
    </source>
</evidence>
<dbReference type="PANTHER" id="PTHR31717:SF45">
    <property type="entry name" value="ZINC FINGER PROTEIN CONSTANS-LIKE 14-RELATED"/>
    <property type="match status" value="1"/>
</dbReference>
<proteinExistence type="predicted"/>
<feature type="region of interest" description="Disordered" evidence="5">
    <location>
        <begin position="1"/>
        <end position="26"/>
    </location>
</feature>
<feature type="domain" description="CCT" evidence="6">
    <location>
        <begin position="75"/>
        <end position="117"/>
    </location>
</feature>
<evidence type="ECO:0000259" key="6">
    <source>
        <dbReference type="PROSITE" id="PS51017"/>
    </source>
</evidence>
<dbReference type="Pfam" id="PF06203">
    <property type="entry name" value="CCT"/>
    <property type="match status" value="1"/>
</dbReference>
<evidence type="ECO:0000313" key="8">
    <source>
        <dbReference type="Proteomes" id="UP000593564"/>
    </source>
</evidence>
<dbReference type="PROSITE" id="PS51017">
    <property type="entry name" value="CCT"/>
    <property type="match status" value="1"/>
</dbReference>
<dbReference type="PANTHER" id="PTHR31717">
    <property type="entry name" value="ZINC FINGER PROTEIN CONSTANS-LIKE 10"/>
    <property type="match status" value="1"/>
</dbReference>
<feature type="compositionally biased region" description="Polar residues" evidence="5">
    <location>
        <begin position="113"/>
        <end position="122"/>
    </location>
</feature>
<dbReference type="InterPro" id="IPR010402">
    <property type="entry name" value="CCT_domain"/>
</dbReference>
<evidence type="ECO:0000256" key="3">
    <source>
        <dbReference type="ARBA" id="ARBA00023242"/>
    </source>
</evidence>
<keyword evidence="2" id="KW-0677">Repeat</keyword>
<dbReference type="EMBL" id="JACBKZ010000015">
    <property type="protein sequence ID" value="KAF5930656.1"/>
    <property type="molecule type" value="Genomic_DNA"/>
</dbReference>
<keyword evidence="8" id="KW-1185">Reference proteome</keyword>
<evidence type="ECO:0000256" key="2">
    <source>
        <dbReference type="ARBA" id="ARBA00022737"/>
    </source>
</evidence>
<name>A0A7J7FUF1_CAMSI</name>
<protein>
    <recommendedName>
        <fullName evidence="6">CCT domain-containing protein</fullName>
    </recommendedName>
</protein>
<comment type="subcellular location">
    <subcellularLocation>
        <location evidence="1 4">Nucleus</location>
    </subcellularLocation>
</comment>
<evidence type="ECO:0000313" key="7">
    <source>
        <dbReference type="EMBL" id="KAF5930656.1"/>
    </source>
</evidence>
<organism evidence="7 8">
    <name type="scientific">Camellia sinensis</name>
    <name type="common">Tea plant</name>
    <name type="synonym">Thea sinensis</name>
    <dbReference type="NCBI Taxonomy" id="4442"/>
    <lineage>
        <taxon>Eukaryota</taxon>
        <taxon>Viridiplantae</taxon>
        <taxon>Streptophyta</taxon>
        <taxon>Embryophyta</taxon>
        <taxon>Tracheophyta</taxon>
        <taxon>Spermatophyta</taxon>
        <taxon>Magnoliopsida</taxon>
        <taxon>eudicotyledons</taxon>
        <taxon>Gunneridae</taxon>
        <taxon>Pentapetalae</taxon>
        <taxon>asterids</taxon>
        <taxon>Ericales</taxon>
        <taxon>Theaceae</taxon>
        <taxon>Camellia</taxon>
    </lineage>
</organism>
<dbReference type="Proteomes" id="UP000593564">
    <property type="component" value="Unassembled WGS sequence"/>
</dbReference>
<evidence type="ECO:0000256" key="5">
    <source>
        <dbReference type="SAM" id="MobiDB-lite"/>
    </source>
</evidence>
<feature type="region of interest" description="Disordered" evidence="5">
    <location>
        <begin position="102"/>
        <end position="130"/>
    </location>
</feature>
<gene>
    <name evidence="7" type="ORF">HYC85_031529</name>
</gene>
<sequence length="130" mass="14795">MQNYANKPTASHGLATPECNNLPIGRPSSSLAFIKPKGYSASKYIQFTESSVLVRGETPTTAITKADMEHLVQNRGNAMQRYKQKKKNQRYNKHIRYESRKARADIRKRRHSATTMTASSAFGTKRYKKN</sequence>
<keyword evidence="3 4" id="KW-0539">Nucleus</keyword>
<evidence type="ECO:0000256" key="4">
    <source>
        <dbReference type="PROSITE-ProRule" id="PRU00357"/>
    </source>
</evidence>
<reference evidence="8" key="1">
    <citation type="journal article" date="2020" name="Nat. Commun.">
        <title>Genome assembly of wild tea tree DASZ reveals pedigree and selection history of tea varieties.</title>
        <authorList>
            <person name="Zhang W."/>
            <person name="Zhang Y."/>
            <person name="Qiu H."/>
            <person name="Guo Y."/>
            <person name="Wan H."/>
            <person name="Zhang X."/>
            <person name="Scossa F."/>
            <person name="Alseekh S."/>
            <person name="Zhang Q."/>
            <person name="Wang P."/>
            <person name="Xu L."/>
            <person name="Schmidt M.H."/>
            <person name="Jia X."/>
            <person name="Li D."/>
            <person name="Zhu A."/>
            <person name="Guo F."/>
            <person name="Chen W."/>
            <person name="Ni D."/>
            <person name="Usadel B."/>
            <person name="Fernie A.R."/>
            <person name="Wen W."/>
        </authorList>
    </citation>
    <scope>NUCLEOTIDE SEQUENCE [LARGE SCALE GENOMIC DNA]</scope>
    <source>
        <strain evidence="8">cv. G240</strain>
    </source>
</reference>
<accession>A0A7J7FUF1</accession>
<dbReference type="GO" id="GO:0005634">
    <property type="term" value="C:nucleus"/>
    <property type="evidence" value="ECO:0007669"/>
    <property type="project" value="UniProtKB-SubCell"/>
</dbReference>